<dbReference type="EMBL" id="SPNC01000008">
    <property type="protein sequence ID" value="TFH97046.1"/>
    <property type="molecule type" value="Genomic_DNA"/>
</dbReference>
<name>A0A4Y8WRT7_9PORP</name>
<dbReference type="InterPro" id="IPR057275">
    <property type="entry name" value="Beta-barrel_GLAA-B_I"/>
</dbReference>
<proteinExistence type="predicted"/>
<evidence type="ECO:0000256" key="1">
    <source>
        <dbReference type="ARBA" id="ARBA00001255"/>
    </source>
</evidence>
<dbReference type="PROSITE" id="PS51257">
    <property type="entry name" value="PROKAR_LIPOPROTEIN"/>
    <property type="match status" value="1"/>
</dbReference>
<feature type="domain" description="GLAA-B beta-barrel" evidence="8">
    <location>
        <begin position="351"/>
        <end position="409"/>
    </location>
</feature>
<sequence>MKKVLTLLVALLLFSCSEGSKKVELRLTDYGAVVDDATHDNATALLDLLEDAHKASAEGKEVVIYLPKGNLHIYQEHLPLHQLYISNHDHVVQRPVAMMLEGLNNVSIQGEETHLEFHGRLIPIVLKESSNIHLEGFSIDFPRPAMSQIEVLEVDKEHNDAKVKVLGETEYRIEGNQFVLIGETYEQPLFTMLAFDKDGHMKWNRSDPAFNPEAIEETGDHQLQLRNWDEAQYLEVGDRYALRSYYRPTPSIVIMDSKTIEVKNISVHFAEGMGLVAQNSTDLTLDGFHVALSDGSERVFTTVADATHFSGCRGKIISTDGLYENMADDAINVHGTYLRVDSINGNELIGTFAHGQSFGFRWYEVGDSLRLISRETLLPIATYLPTKAEVLSTTQIKMTFSEPLPQTSKALAVENLTAHPEVLFSKSTVRNNRARGALFSTPKRVECTDNTFDHTHGSAILLTGDANGWYESGPCEEVVITGNHFINALTSLYQFTDGIISISPQMPQMVEGEYFHGRVVVENNVFDNFPTPIFYAKSLRELVFKNNTININNDYTSLFEDPNARLYNVGTYISDDPNTPLTDCKDTTVSLF</sequence>
<comment type="catalytic activity">
    <reaction evidence="2">
        <text>Hydrolysis of terminal, non-reducing branched (1-&gt;3)-alpha-D-galactosidic residues, producing free D-galactose.</text>
        <dbReference type="EC" id="3.2.1.n1"/>
    </reaction>
</comment>
<reference evidence="9 10" key="1">
    <citation type="submission" date="2019-03" db="EMBL/GenBank/DDBJ databases">
        <title>Porphyromonas levii Isolated from the Uterus of Dairy Cows.</title>
        <authorList>
            <person name="Francis A.M."/>
        </authorList>
    </citation>
    <scope>NUCLEOTIDE SEQUENCE [LARGE SCALE GENOMIC DNA]</scope>
    <source>
        <strain evidence="9 10">AF5678</strain>
    </source>
</reference>
<keyword evidence="3" id="KW-0732">Signal</keyword>
<dbReference type="OrthoDB" id="9807299at2"/>
<dbReference type="Pfam" id="PF23763">
    <property type="entry name" value="Beta-barrel_GLAA-B_I"/>
    <property type="match status" value="1"/>
</dbReference>
<dbReference type="STRING" id="1122973.GCA_000379925_00323"/>
<keyword evidence="4" id="KW-0677">Repeat</keyword>
<evidence type="ECO:0000256" key="2">
    <source>
        <dbReference type="ARBA" id="ARBA00001271"/>
    </source>
</evidence>
<evidence type="ECO:0000259" key="7">
    <source>
        <dbReference type="Pfam" id="PF23763"/>
    </source>
</evidence>
<dbReference type="SUPFAM" id="SSF51126">
    <property type="entry name" value="Pectin lyase-like"/>
    <property type="match status" value="1"/>
</dbReference>
<organism evidence="9 10">
    <name type="scientific">Porphyromonas levii</name>
    <dbReference type="NCBI Taxonomy" id="28114"/>
    <lineage>
        <taxon>Bacteria</taxon>
        <taxon>Pseudomonadati</taxon>
        <taxon>Bacteroidota</taxon>
        <taxon>Bacteroidia</taxon>
        <taxon>Bacteroidales</taxon>
        <taxon>Porphyromonadaceae</taxon>
        <taxon>Porphyromonas</taxon>
    </lineage>
</organism>
<comment type="caution">
    <text evidence="9">The sequence shown here is derived from an EMBL/GenBank/DDBJ whole genome shotgun (WGS) entry which is preliminary data.</text>
</comment>
<dbReference type="Pfam" id="PF23764">
    <property type="entry name" value="Beta-barrel_GLAA-B_II"/>
    <property type="match status" value="1"/>
</dbReference>
<evidence type="ECO:0000313" key="9">
    <source>
        <dbReference type="EMBL" id="TFH97046.1"/>
    </source>
</evidence>
<evidence type="ECO:0000256" key="5">
    <source>
        <dbReference type="ARBA" id="ARBA00022801"/>
    </source>
</evidence>
<dbReference type="InterPro" id="IPR012334">
    <property type="entry name" value="Pectin_lyas_fold"/>
</dbReference>
<dbReference type="Proteomes" id="UP000297225">
    <property type="component" value="Unassembled WGS sequence"/>
</dbReference>
<dbReference type="RefSeq" id="WP_134849338.1">
    <property type="nucleotide sequence ID" value="NZ_CP197400.1"/>
</dbReference>
<accession>A0A4Y8WRT7</accession>
<comment type="catalytic activity">
    <reaction evidence="1">
        <text>Hydrolysis of terminal, non-reducing alpha-D-galactose residues in alpha-D-galactosides, including galactose oligosaccharides, galactomannans and galactolipids.</text>
        <dbReference type="EC" id="3.2.1.22"/>
    </reaction>
</comment>
<dbReference type="AlphaFoldDB" id="A0A4Y8WRT7"/>
<keyword evidence="6" id="KW-0326">Glycosidase</keyword>
<dbReference type="GO" id="GO:0004557">
    <property type="term" value="F:alpha-galactosidase activity"/>
    <property type="evidence" value="ECO:0007669"/>
    <property type="project" value="UniProtKB-EC"/>
</dbReference>
<evidence type="ECO:0000256" key="3">
    <source>
        <dbReference type="ARBA" id="ARBA00022729"/>
    </source>
</evidence>
<evidence type="ECO:0000256" key="6">
    <source>
        <dbReference type="ARBA" id="ARBA00023295"/>
    </source>
</evidence>
<evidence type="ECO:0000256" key="4">
    <source>
        <dbReference type="ARBA" id="ARBA00022737"/>
    </source>
</evidence>
<feature type="domain" description="GLAA-B beta-barrel" evidence="7">
    <location>
        <begin position="147"/>
        <end position="238"/>
    </location>
</feature>
<dbReference type="InterPro" id="IPR011050">
    <property type="entry name" value="Pectin_lyase_fold/virulence"/>
</dbReference>
<evidence type="ECO:0000259" key="8">
    <source>
        <dbReference type="Pfam" id="PF23764"/>
    </source>
</evidence>
<dbReference type="Gene3D" id="2.160.20.10">
    <property type="entry name" value="Single-stranded right-handed beta-helix, Pectin lyase-like"/>
    <property type="match status" value="2"/>
</dbReference>
<gene>
    <name evidence="9" type="ORF">E4P47_01170</name>
</gene>
<keyword evidence="5" id="KW-0378">Hydrolase</keyword>
<protein>
    <submittedName>
        <fullName evidence="9">Right-handed parallel beta-helix repeat-containing protein</fullName>
    </submittedName>
</protein>
<keyword evidence="10" id="KW-1185">Reference proteome</keyword>
<evidence type="ECO:0000313" key="10">
    <source>
        <dbReference type="Proteomes" id="UP000297225"/>
    </source>
</evidence>
<dbReference type="InterPro" id="IPR056441">
    <property type="entry name" value="Beta-barrel_GLAA-B_II"/>
</dbReference>